<dbReference type="SUPFAM" id="SSF55826">
    <property type="entry name" value="YbaK/ProRS associated domain"/>
    <property type="match status" value="1"/>
</dbReference>
<dbReference type="RefSeq" id="WP_114642001.1">
    <property type="nucleotide sequence ID" value="NZ_JAACIO010000008.1"/>
</dbReference>
<evidence type="ECO:0000313" key="2">
    <source>
        <dbReference type="EMBL" id="REI41733.1"/>
    </source>
</evidence>
<dbReference type="PANTHER" id="PTHR30411:SF1">
    <property type="entry name" value="CYTOPLASMIC PROTEIN"/>
    <property type="match status" value="1"/>
</dbReference>
<proteinExistence type="predicted"/>
<name>A0ABX9KIJ9_9FUSO</name>
<dbReference type="Pfam" id="PF04073">
    <property type="entry name" value="tRNA_edit"/>
    <property type="match status" value="1"/>
</dbReference>
<keyword evidence="3" id="KW-1185">Reference proteome</keyword>
<dbReference type="InterPro" id="IPR007214">
    <property type="entry name" value="YbaK/aa-tRNA-synth-assoc-dom"/>
</dbReference>
<dbReference type="EMBL" id="QUAJ01000008">
    <property type="protein sequence ID" value="REI41733.1"/>
    <property type="molecule type" value="Genomic_DNA"/>
</dbReference>
<organism evidence="2 3">
    <name type="scientific">Psychrilyobacter piezotolerans</name>
    <dbReference type="NCBI Taxonomy" id="2293438"/>
    <lineage>
        <taxon>Bacteria</taxon>
        <taxon>Fusobacteriati</taxon>
        <taxon>Fusobacteriota</taxon>
        <taxon>Fusobacteriia</taxon>
        <taxon>Fusobacteriales</taxon>
        <taxon>Fusobacteriaceae</taxon>
        <taxon>Psychrilyobacter</taxon>
    </lineage>
</organism>
<feature type="domain" description="YbaK/aminoacyl-tRNA synthetase-associated" evidence="1">
    <location>
        <begin position="24"/>
        <end position="140"/>
    </location>
</feature>
<dbReference type="InterPro" id="IPR036754">
    <property type="entry name" value="YbaK/aa-tRNA-synt-asso_dom_sf"/>
</dbReference>
<dbReference type="CDD" id="cd04333">
    <property type="entry name" value="ProX_deacylase"/>
    <property type="match status" value="1"/>
</dbReference>
<dbReference type="Proteomes" id="UP000263486">
    <property type="component" value="Unassembled WGS sequence"/>
</dbReference>
<comment type="caution">
    <text evidence="2">The sequence shown here is derived from an EMBL/GenBank/DDBJ whole genome shotgun (WGS) entry which is preliminary data.</text>
</comment>
<sequence length="156" mass="17553">MSIQTVKQYFKDNNLPLKVIETNEDTSTVEKAAKALGVEPDMIAKTLAFKLKEKEILILTKGRAKTDNRKFKDYFKEKPKFVNLEKVEEVTSHPIGGVCPFGLPKKLEIYLDISLKEFTTVYPAGGSPNSAVKIDVDYLAEVTKGTWIDITKQELV</sequence>
<evidence type="ECO:0000259" key="1">
    <source>
        <dbReference type="Pfam" id="PF04073"/>
    </source>
</evidence>
<reference evidence="2 3" key="1">
    <citation type="submission" date="2018-08" db="EMBL/GenBank/DDBJ databases">
        <title>Draft genome sequence of Psychrilyobacter sp. strain SD5 isolated from Black Sea water.</title>
        <authorList>
            <person name="Yadav S."/>
            <person name="Villanueva L."/>
            <person name="Damste J.S.S."/>
        </authorList>
    </citation>
    <scope>NUCLEOTIDE SEQUENCE [LARGE SCALE GENOMIC DNA]</scope>
    <source>
        <strain evidence="2 3">SD5</strain>
    </source>
</reference>
<evidence type="ECO:0000313" key="3">
    <source>
        <dbReference type="Proteomes" id="UP000263486"/>
    </source>
</evidence>
<protein>
    <submittedName>
        <fullName evidence="2">YbaK/EbsC family protein</fullName>
    </submittedName>
</protein>
<gene>
    <name evidence="2" type="ORF">DYH56_06205</name>
</gene>
<dbReference type="Gene3D" id="3.90.960.10">
    <property type="entry name" value="YbaK/aminoacyl-tRNA synthetase-associated domain"/>
    <property type="match status" value="1"/>
</dbReference>
<dbReference type="PANTHER" id="PTHR30411">
    <property type="entry name" value="CYTOPLASMIC PROTEIN"/>
    <property type="match status" value="1"/>
</dbReference>
<accession>A0ABX9KIJ9</accession>